<keyword evidence="5 8" id="KW-0479">Metal-binding</keyword>
<dbReference type="Pfam" id="PF00034">
    <property type="entry name" value="Cytochrom_C"/>
    <property type="match status" value="1"/>
</dbReference>
<reference evidence="10 11" key="1">
    <citation type="submission" date="2015-01" db="EMBL/GenBank/DDBJ databases">
        <title>Ahrensia donghaiensis sp. nov., a novel dimethylsulphoniopropionate-cleavage bacterium isolated from seawater and emended descriptions of the genus Ahrensia and Ahrensia kielensis.</title>
        <authorList>
            <person name="Liu J."/>
        </authorList>
    </citation>
    <scope>NUCLEOTIDE SEQUENCE [LARGE SCALE GENOMIC DNA]</scope>
    <source>
        <strain evidence="10 11">LZD062</strain>
    </source>
</reference>
<evidence type="ECO:0000259" key="9">
    <source>
        <dbReference type="PROSITE" id="PS51007"/>
    </source>
</evidence>
<evidence type="ECO:0000313" key="10">
    <source>
        <dbReference type="EMBL" id="KPB00636.1"/>
    </source>
</evidence>
<dbReference type="InterPro" id="IPR051459">
    <property type="entry name" value="Cytochrome_c-type_DH"/>
</dbReference>
<comment type="caution">
    <text evidence="10">The sequence shown here is derived from an EMBL/GenBank/DDBJ whole genome shotgun (WGS) entry which is preliminary data.</text>
</comment>
<keyword evidence="11" id="KW-1185">Reference proteome</keyword>
<proteinExistence type="predicted"/>
<organism evidence="10 11">
    <name type="scientific">Ahrensia marina</name>
    <dbReference type="NCBI Taxonomy" id="1514904"/>
    <lineage>
        <taxon>Bacteria</taxon>
        <taxon>Pseudomonadati</taxon>
        <taxon>Pseudomonadota</taxon>
        <taxon>Alphaproteobacteria</taxon>
        <taxon>Hyphomicrobiales</taxon>
        <taxon>Ahrensiaceae</taxon>
        <taxon>Ahrensia</taxon>
    </lineage>
</organism>
<evidence type="ECO:0000256" key="8">
    <source>
        <dbReference type="PROSITE-ProRule" id="PRU00433"/>
    </source>
</evidence>
<dbReference type="InterPro" id="IPR009056">
    <property type="entry name" value="Cyt_c-like_dom"/>
</dbReference>
<evidence type="ECO:0000256" key="6">
    <source>
        <dbReference type="ARBA" id="ARBA00022982"/>
    </source>
</evidence>
<dbReference type="OrthoDB" id="9811281at2"/>
<dbReference type="EMBL" id="JXMU01000018">
    <property type="protein sequence ID" value="KPB00636.1"/>
    <property type="molecule type" value="Genomic_DNA"/>
</dbReference>
<evidence type="ECO:0000256" key="3">
    <source>
        <dbReference type="ARBA" id="ARBA00022617"/>
    </source>
</evidence>
<dbReference type="PANTHER" id="PTHR35008">
    <property type="entry name" value="BLL4482 PROTEIN-RELATED"/>
    <property type="match status" value="1"/>
</dbReference>
<dbReference type="STRING" id="1514904.SU32_12510"/>
<dbReference type="PANTHER" id="PTHR35008:SF4">
    <property type="entry name" value="BLL4482 PROTEIN"/>
    <property type="match status" value="1"/>
</dbReference>
<evidence type="ECO:0000256" key="5">
    <source>
        <dbReference type="ARBA" id="ARBA00022723"/>
    </source>
</evidence>
<dbReference type="RefSeq" id="WP_053999714.1">
    <property type="nucleotide sequence ID" value="NZ_JXMU01000018.1"/>
</dbReference>
<comment type="cofactor">
    <cofactor evidence="1">
        <name>heme c</name>
        <dbReference type="ChEBI" id="CHEBI:61717"/>
    </cofactor>
</comment>
<evidence type="ECO:0000313" key="11">
    <source>
        <dbReference type="Proteomes" id="UP000038011"/>
    </source>
</evidence>
<dbReference type="SUPFAM" id="SSF46626">
    <property type="entry name" value="Cytochrome c"/>
    <property type="match status" value="1"/>
</dbReference>
<keyword evidence="4" id="KW-0679">Respiratory chain</keyword>
<keyword evidence="2" id="KW-0813">Transport</keyword>
<protein>
    <submittedName>
        <fullName evidence="10">Cytochrome C</fullName>
    </submittedName>
</protein>
<sequence>MIKNFRFTLFALLCAAIVAAAVSFWLLPSRAETVGILLPDNSEFVSIGKRVYRESCASCHGVNLEGQVADWRSPGADGMMPAPPHDETGHTWHHPDQVLFNITKLGVVKAANLKNYESAMPAYEDVLSDKEIIAVLSYIKSTWSEETRARHDAMNKSYKAKE</sequence>
<evidence type="ECO:0000256" key="4">
    <source>
        <dbReference type="ARBA" id="ARBA00022660"/>
    </source>
</evidence>
<keyword evidence="3 8" id="KW-0349">Heme</keyword>
<dbReference type="Gene3D" id="1.10.760.10">
    <property type="entry name" value="Cytochrome c-like domain"/>
    <property type="match status" value="1"/>
</dbReference>
<keyword evidence="6" id="KW-0249">Electron transport</keyword>
<dbReference type="PROSITE" id="PS51007">
    <property type="entry name" value="CYTC"/>
    <property type="match status" value="1"/>
</dbReference>
<feature type="domain" description="Cytochrome c" evidence="9">
    <location>
        <begin position="43"/>
        <end position="143"/>
    </location>
</feature>
<gene>
    <name evidence="10" type="ORF">SU32_12510</name>
</gene>
<evidence type="ECO:0000256" key="2">
    <source>
        <dbReference type="ARBA" id="ARBA00022448"/>
    </source>
</evidence>
<dbReference type="PATRIC" id="fig|1514904.3.peg.1350"/>
<dbReference type="Proteomes" id="UP000038011">
    <property type="component" value="Unassembled WGS sequence"/>
</dbReference>
<dbReference type="GO" id="GO:0005506">
    <property type="term" value="F:iron ion binding"/>
    <property type="evidence" value="ECO:0007669"/>
    <property type="project" value="InterPro"/>
</dbReference>
<dbReference type="InterPro" id="IPR036909">
    <property type="entry name" value="Cyt_c-like_dom_sf"/>
</dbReference>
<dbReference type="GO" id="GO:0009055">
    <property type="term" value="F:electron transfer activity"/>
    <property type="evidence" value="ECO:0007669"/>
    <property type="project" value="InterPro"/>
</dbReference>
<dbReference type="AlphaFoldDB" id="A0A0M9GM34"/>
<dbReference type="InterPro" id="IPR008168">
    <property type="entry name" value="Cyt_C_IC"/>
</dbReference>
<dbReference type="PRINTS" id="PR00605">
    <property type="entry name" value="CYTCHROMECIC"/>
</dbReference>
<dbReference type="GO" id="GO:0020037">
    <property type="term" value="F:heme binding"/>
    <property type="evidence" value="ECO:0007669"/>
    <property type="project" value="InterPro"/>
</dbReference>
<name>A0A0M9GM34_9HYPH</name>
<evidence type="ECO:0000256" key="7">
    <source>
        <dbReference type="ARBA" id="ARBA00023004"/>
    </source>
</evidence>
<accession>A0A0M9GM34</accession>
<keyword evidence="7 8" id="KW-0408">Iron</keyword>
<evidence type="ECO:0000256" key="1">
    <source>
        <dbReference type="ARBA" id="ARBA00001926"/>
    </source>
</evidence>